<accession>A0A328VDJ4</accession>
<evidence type="ECO:0008006" key="11">
    <source>
        <dbReference type="Google" id="ProtNLM"/>
    </source>
</evidence>
<gene>
    <name evidence="9" type="ORF">A4R35_04985</name>
</gene>
<dbReference type="EMBL" id="MCIF01000002">
    <property type="protein sequence ID" value="RAQ94881.1"/>
    <property type="molecule type" value="Genomic_DNA"/>
</dbReference>
<dbReference type="Gene3D" id="1.10.3470.10">
    <property type="entry name" value="ABC transporter involved in vitamin B12 uptake, BtuC"/>
    <property type="match status" value="1"/>
</dbReference>
<feature type="transmembrane region" description="Helical" evidence="8">
    <location>
        <begin position="253"/>
        <end position="275"/>
    </location>
</feature>
<reference evidence="9 10" key="1">
    <citation type="submission" date="2016-08" db="EMBL/GenBank/DDBJ databases">
        <title>Analysis of Carbohydrate Active Enzymes in Thermogemmatispora T81 Reveals Carbohydrate Degradation Ability.</title>
        <authorList>
            <person name="Tomazini A."/>
            <person name="Lal S."/>
            <person name="Stott M."/>
            <person name="Henrissat B."/>
            <person name="Polikarpov I."/>
            <person name="Sparling R."/>
            <person name="Levin D.B."/>
        </authorList>
    </citation>
    <scope>NUCLEOTIDE SEQUENCE [LARGE SCALE GENOMIC DNA]</scope>
    <source>
        <strain evidence="9 10">T81</strain>
    </source>
</reference>
<evidence type="ECO:0000313" key="9">
    <source>
        <dbReference type="EMBL" id="RAQ94881.1"/>
    </source>
</evidence>
<dbReference type="PANTHER" id="PTHR30472:SF25">
    <property type="entry name" value="ABC TRANSPORTER PERMEASE PROTEIN MJ0876-RELATED"/>
    <property type="match status" value="1"/>
</dbReference>
<feature type="transmembrane region" description="Helical" evidence="8">
    <location>
        <begin position="72"/>
        <end position="89"/>
    </location>
</feature>
<dbReference type="FunFam" id="1.10.3470.10:FF:000001">
    <property type="entry name" value="Vitamin B12 ABC transporter permease BtuC"/>
    <property type="match status" value="1"/>
</dbReference>
<dbReference type="CDD" id="cd06550">
    <property type="entry name" value="TM_ABC_iron-siderophores_like"/>
    <property type="match status" value="1"/>
</dbReference>
<sequence length="351" mass="36957">MHVRRRLTPLIFTALLLLLPLTLLAAVSTGSTAIPFATVLQILLDGSHLLHFRESWDPALAIIIWDLRLPEALGAALVGAGLAVAGVLFQGMLRNPLADPFLMGTSSGAALGAVIAFILPLDTTYGLFFSLTPLLAFSGALLTVLLVYAIARVGGRTPVVTLLLAGVVMNALLVAVQTLILTLSPQAQFNLQALFNWLSGGISVNSWWPVVIVGSLIVAGIGGALVLGQVLDAFALGEEGAAHLGLRVEWYKFLLIMLGSLLTAAAVSISGLIGFVGLVTPHMLRLLIGPRHRPLIAASALGGASFLTLADLLARTVIAPAVLPVGVFTALIGAPFFLYLLRQSKKEYRWS</sequence>
<dbReference type="GO" id="GO:0022857">
    <property type="term" value="F:transmembrane transporter activity"/>
    <property type="evidence" value="ECO:0007669"/>
    <property type="project" value="InterPro"/>
</dbReference>
<keyword evidence="7 8" id="KW-0472">Membrane</keyword>
<dbReference type="Pfam" id="PF01032">
    <property type="entry name" value="FecCD"/>
    <property type="match status" value="1"/>
</dbReference>
<dbReference type="Proteomes" id="UP000248706">
    <property type="component" value="Unassembled WGS sequence"/>
</dbReference>
<dbReference type="PANTHER" id="PTHR30472">
    <property type="entry name" value="FERRIC ENTEROBACTIN TRANSPORT SYSTEM PERMEASE PROTEIN"/>
    <property type="match status" value="1"/>
</dbReference>
<feature type="transmembrane region" description="Helical" evidence="8">
    <location>
        <begin position="127"/>
        <end position="150"/>
    </location>
</feature>
<comment type="caution">
    <text evidence="9">The sequence shown here is derived from an EMBL/GenBank/DDBJ whole genome shotgun (WGS) entry which is preliminary data.</text>
</comment>
<name>A0A328VDJ4_9CHLR</name>
<keyword evidence="5 8" id="KW-0812">Transmembrane</keyword>
<evidence type="ECO:0000256" key="2">
    <source>
        <dbReference type="ARBA" id="ARBA00007935"/>
    </source>
</evidence>
<keyword evidence="6 8" id="KW-1133">Transmembrane helix</keyword>
<comment type="subcellular location">
    <subcellularLocation>
        <location evidence="1">Cell membrane</location>
        <topology evidence="1">Multi-pass membrane protein</topology>
    </subcellularLocation>
</comment>
<keyword evidence="4" id="KW-1003">Cell membrane</keyword>
<dbReference type="GO" id="GO:0033214">
    <property type="term" value="P:siderophore-iron import into cell"/>
    <property type="evidence" value="ECO:0007669"/>
    <property type="project" value="TreeGrafter"/>
</dbReference>
<evidence type="ECO:0000256" key="1">
    <source>
        <dbReference type="ARBA" id="ARBA00004651"/>
    </source>
</evidence>
<dbReference type="InterPro" id="IPR037294">
    <property type="entry name" value="ABC_BtuC-like"/>
</dbReference>
<evidence type="ECO:0000256" key="6">
    <source>
        <dbReference type="ARBA" id="ARBA00022989"/>
    </source>
</evidence>
<feature type="transmembrane region" description="Helical" evidence="8">
    <location>
        <begin position="207"/>
        <end position="227"/>
    </location>
</feature>
<organism evidence="9 10">
    <name type="scientific">Thermogemmatispora tikiterensis</name>
    <dbReference type="NCBI Taxonomy" id="1825093"/>
    <lineage>
        <taxon>Bacteria</taxon>
        <taxon>Bacillati</taxon>
        <taxon>Chloroflexota</taxon>
        <taxon>Ktedonobacteria</taxon>
        <taxon>Thermogemmatisporales</taxon>
        <taxon>Thermogemmatisporaceae</taxon>
        <taxon>Thermogemmatispora</taxon>
    </lineage>
</organism>
<keyword evidence="3" id="KW-0813">Transport</keyword>
<evidence type="ECO:0000256" key="7">
    <source>
        <dbReference type="ARBA" id="ARBA00023136"/>
    </source>
</evidence>
<proteinExistence type="inferred from homology"/>
<dbReference type="SUPFAM" id="SSF81345">
    <property type="entry name" value="ABC transporter involved in vitamin B12 uptake, BtuC"/>
    <property type="match status" value="1"/>
</dbReference>
<evidence type="ECO:0000313" key="10">
    <source>
        <dbReference type="Proteomes" id="UP000248706"/>
    </source>
</evidence>
<feature type="transmembrane region" description="Helical" evidence="8">
    <location>
        <begin position="321"/>
        <end position="341"/>
    </location>
</feature>
<protein>
    <recommendedName>
        <fullName evidence="11">Iron ABC transporter permease</fullName>
    </recommendedName>
</protein>
<dbReference type="InterPro" id="IPR000522">
    <property type="entry name" value="ABC_transptr_permease_BtuC"/>
</dbReference>
<feature type="transmembrane region" description="Helical" evidence="8">
    <location>
        <begin position="162"/>
        <end position="187"/>
    </location>
</feature>
<evidence type="ECO:0000256" key="4">
    <source>
        <dbReference type="ARBA" id="ARBA00022475"/>
    </source>
</evidence>
<feature type="transmembrane region" description="Helical" evidence="8">
    <location>
        <begin position="101"/>
        <end position="121"/>
    </location>
</feature>
<dbReference type="GO" id="GO:0005886">
    <property type="term" value="C:plasma membrane"/>
    <property type="evidence" value="ECO:0007669"/>
    <property type="project" value="UniProtKB-SubCell"/>
</dbReference>
<comment type="similarity">
    <text evidence="2">Belongs to the binding-protein-dependent transport system permease family. FecCD subfamily.</text>
</comment>
<evidence type="ECO:0000256" key="8">
    <source>
        <dbReference type="SAM" id="Phobius"/>
    </source>
</evidence>
<evidence type="ECO:0000256" key="3">
    <source>
        <dbReference type="ARBA" id="ARBA00022448"/>
    </source>
</evidence>
<dbReference type="AlphaFoldDB" id="A0A328VDJ4"/>
<evidence type="ECO:0000256" key="5">
    <source>
        <dbReference type="ARBA" id="ARBA00022692"/>
    </source>
</evidence>
<keyword evidence="10" id="KW-1185">Reference proteome</keyword>